<dbReference type="PANTHER" id="PTHR10073">
    <property type="entry name" value="DNA MISMATCH REPAIR PROTEIN MLH, PMS, MUTL"/>
    <property type="match status" value="1"/>
</dbReference>
<dbReference type="InterPro" id="IPR014790">
    <property type="entry name" value="MutL_C"/>
</dbReference>
<evidence type="ECO:0000313" key="8">
    <source>
        <dbReference type="Proteomes" id="UP000031189"/>
    </source>
</evidence>
<dbReference type="InterPro" id="IPR020568">
    <property type="entry name" value="Ribosomal_Su5_D2-typ_SF"/>
</dbReference>
<dbReference type="HAMAP" id="MF_00149">
    <property type="entry name" value="DNA_mis_repair"/>
    <property type="match status" value="1"/>
</dbReference>
<dbReference type="SUPFAM" id="SSF55874">
    <property type="entry name" value="ATPase domain of HSP90 chaperone/DNA topoisomerase II/histidine kinase"/>
    <property type="match status" value="1"/>
</dbReference>
<keyword evidence="2 4" id="KW-0227">DNA damage</keyword>
<feature type="domain" description="MutL C-terminal dimerisation" evidence="5">
    <location>
        <begin position="498"/>
        <end position="638"/>
    </location>
</feature>
<dbReference type="SMART" id="SM00853">
    <property type="entry name" value="MutL_C"/>
    <property type="match status" value="1"/>
</dbReference>
<dbReference type="Gene3D" id="3.30.565.10">
    <property type="entry name" value="Histidine kinase-like ATPase, C-terminal domain"/>
    <property type="match status" value="1"/>
</dbReference>
<evidence type="ECO:0000313" key="7">
    <source>
        <dbReference type="EMBL" id="KHS55903.1"/>
    </source>
</evidence>
<dbReference type="GO" id="GO:0032300">
    <property type="term" value="C:mismatch repair complex"/>
    <property type="evidence" value="ECO:0007669"/>
    <property type="project" value="InterPro"/>
</dbReference>
<dbReference type="PROSITE" id="PS00058">
    <property type="entry name" value="DNA_MISMATCH_REPAIR_1"/>
    <property type="match status" value="1"/>
</dbReference>
<dbReference type="Pfam" id="PF08676">
    <property type="entry name" value="MutL_C"/>
    <property type="match status" value="1"/>
</dbReference>
<reference evidence="7 8" key="1">
    <citation type="submission" date="2014-12" db="EMBL/GenBank/DDBJ databases">
        <title>Draft genome sequence of Terrisporobacter sp. 08-306576, isolated from the blood culture of a bacteremia patient.</title>
        <authorList>
            <person name="Lund L.C."/>
            <person name="Sydenham T.V."/>
            <person name="Hogh S.V."/>
            <person name="Skov M.N."/>
            <person name="Kemp M."/>
            <person name="Justesen U.S."/>
        </authorList>
    </citation>
    <scope>NUCLEOTIDE SEQUENCE [LARGE SCALE GENOMIC DNA]</scope>
    <source>
        <strain evidence="7 8">08-306576</strain>
    </source>
</reference>
<dbReference type="GO" id="GO:0005524">
    <property type="term" value="F:ATP binding"/>
    <property type="evidence" value="ECO:0007669"/>
    <property type="project" value="InterPro"/>
</dbReference>
<evidence type="ECO:0000256" key="2">
    <source>
        <dbReference type="ARBA" id="ARBA00022763"/>
    </source>
</evidence>
<dbReference type="CDD" id="cd00782">
    <property type="entry name" value="MutL_Trans"/>
    <property type="match status" value="1"/>
</dbReference>
<dbReference type="EMBL" id="JWHR01000134">
    <property type="protein sequence ID" value="KHS55903.1"/>
    <property type="molecule type" value="Genomic_DNA"/>
</dbReference>
<protein>
    <recommendedName>
        <fullName evidence="4">DNA mismatch repair protein MutL</fullName>
    </recommendedName>
</protein>
<proteinExistence type="inferred from homology"/>
<dbReference type="InterPro" id="IPR042120">
    <property type="entry name" value="MutL_C_dimsub"/>
</dbReference>
<dbReference type="GO" id="GO:0140664">
    <property type="term" value="F:ATP-dependent DNA damage sensor activity"/>
    <property type="evidence" value="ECO:0007669"/>
    <property type="project" value="InterPro"/>
</dbReference>
<dbReference type="Gene3D" id="3.30.230.10">
    <property type="match status" value="1"/>
</dbReference>
<dbReference type="SUPFAM" id="SSF118116">
    <property type="entry name" value="DNA mismatch repair protein MutL"/>
    <property type="match status" value="1"/>
</dbReference>
<dbReference type="InterPro" id="IPR037198">
    <property type="entry name" value="MutL_C_sf"/>
</dbReference>
<sequence length="682" mass="77491">MSKKINILDDLTINKIAAGEVVERPSSVTKELIENSIDAGATQIVIDIVDGGKKQIRITDNGSGILSSEVDKSFLRHATSKIKKIDDLYDLYSLGFRGEALASIASVSRLEMITKTKDEPLGTKVVLEGGKEVVKEPVGTKNGTTMIIKDLFFNTPVRQKFLKSTHAETINISDLINKLAIGNTHIQFKYINNGKLMLNTPGDGKLISVIRSIYGKEIVENLIEINEEGKYCNICGYMGNNNIYRSNKNLQHIYINNRFVKSKIILDAISEAYKGIIPINKYGVCFLNIHINPSKIDVNIHPTKMEIKFEDDKDLYIEIRDLLKKKLLNTALIGKYEIYDKKPIVNESKEIYLEKKEIIPQANTVKDISMATPSIKELDSSNTFMSLEEALKQGTNKEEANKDLNSTSIKEKIIQDKINKKEDLNEDVKLQPIENKSGEYFIDGVVDVSKSFTFDELDSLSKIDKNKIDEKENYTQIGGEESTIKSNENRFSITDFRVVGSILNTYIILEKNNSMYLLDQHAAHEKVLYEEYMKKFKNHKIDMQMLLDPIVLEISNIDMLKVESNLDLFLNFGFEIELFGNNHIMIRGVPTIFGNPESEKFILQIIDNIDDLKNSYDLKGDKFASMACRAAIKANDKIHTMEMKKLLSQMEVCENPFTCPHGRPTIVEISKKEIEKMFKRIM</sequence>
<dbReference type="CDD" id="cd16926">
    <property type="entry name" value="HATPase_MutL-MLH-PMS-like"/>
    <property type="match status" value="1"/>
</dbReference>
<dbReference type="STRING" id="1577792.QX51_16830"/>
<dbReference type="InterPro" id="IPR002099">
    <property type="entry name" value="MutL/Mlh/PMS"/>
</dbReference>
<dbReference type="InterPro" id="IPR013507">
    <property type="entry name" value="DNA_mismatch_S5_2-like"/>
</dbReference>
<organism evidence="7 8">
    <name type="scientific">Terrisporobacter othiniensis</name>
    <dbReference type="NCBI Taxonomy" id="1577792"/>
    <lineage>
        <taxon>Bacteria</taxon>
        <taxon>Bacillati</taxon>
        <taxon>Bacillota</taxon>
        <taxon>Clostridia</taxon>
        <taxon>Peptostreptococcales</taxon>
        <taxon>Peptostreptococcaceae</taxon>
        <taxon>Terrisporobacter</taxon>
    </lineage>
</organism>
<dbReference type="GO" id="GO:0016887">
    <property type="term" value="F:ATP hydrolysis activity"/>
    <property type="evidence" value="ECO:0007669"/>
    <property type="project" value="InterPro"/>
</dbReference>
<comment type="similarity">
    <text evidence="1 4">Belongs to the DNA mismatch repair MutL/HexB family.</text>
</comment>
<dbReference type="InterPro" id="IPR014721">
    <property type="entry name" value="Ribsml_uS5_D2-typ_fold_subgr"/>
</dbReference>
<dbReference type="RefSeq" id="WP_039681064.1">
    <property type="nucleotide sequence ID" value="NZ_JAWGXO010000016.1"/>
</dbReference>
<dbReference type="Gene3D" id="3.30.1370.100">
    <property type="entry name" value="MutL, C-terminal domain, regulatory subdomain"/>
    <property type="match status" value="1"/>
</dbReference>
<dbReference type="InterPro" id="IPR014762">
    <property type="entry name" value="DNA_mismatch_repair_CS"/>
</dbReference>
<feature type="domain" description="DNA mismatch repair protein S5" evidence="6">
    <location>
        <begin position="210"/>
        <end position="328"/>
    </location>
</feature>
<name>A0A0B3VSU1_9FIRM</name>
<dbReference type="Proteomes" id="UP000031189">
    <property type="component" value="Unassembled WGS sequence"/>
</dbReference>
<dbReference type="PANTHER" id="PTHR10073:SF12">
    <property type="entry name" value="DNA MISMATCH REPAIR PROTEIN MLH1"/>
    <property type="match status" value="1"/>
</dbReference>
<evidence type="ECO:0000256" key="4">
    <source>
        <dbReference type="HAMAP-Rule" id="MF_00149"/>
    </source>
</evidence>
<keyword evidence="3 4" id="KW-0234">DNA repair</keyword>
<dbReference type="InterPro" id="IPR038973">
    <property type="entry name" value="MutL/Mlh/Pms-like"/>
</dbReference>
<dbReference type="GO" id="GO:0006298">
    <property type="term" value="P:mismatch repair"/>
    <property type="evidence" value="ECO:0007669"/>
    <property type="project" value="UniProtKB-UniRule"/>
</dbReference>
<dbReference type="Gene3D" id="3.30.1540.20">
    <property type="entry name" value="MutL, C-terminal domain, dimerisation subdomain"/>
    <property type="match status" value="1"/>
</dbReference>
<dbReference type="Pfam" id="PF13589">
    <property type="entry name" value="HATPase_c_3"/>
    <property type="match status" value="1"/>
</dbReference>
<gene>
    <name evidence="4" type="primary">mutL</name>
    <name evidence="7" type="ORF">QX51_16830</name>
</gene>
<dbReference type="SUPFAM" id="SSF54211">
    <property type="entry name" value="Ribosomal protein S5 domain 2-like"/>
    <property type="match status" value="1"/>
</dbReference>
<dbReference type="AlphaFoldDB" id="A0A0B3VSU1"/>
<evidence type="ECO:0000256" key="3">
    <source>
        <dbReference type="ARBA" id="ARBA00023204"/>
    </source>
</evidence>
<dbReference type="OrthoDB" id="9763467at2"/>
<dbReference type="NCBIfam" id="TIGR00585">
    <property type="entry name" value="mutl"/>
    <property type="match status" value="1"/>
</dbReference>
<comment type="function">
    <text evidence="4">This protein is involved in the repair of mismatches in DNA. It is required for dam-dependent methyl-directed DNA mismatch repair. May act as a 'molecular matchmaker', a protein that promotes the formation of a stable complex between two or more DNA-binding proteins in an ATP-dependent manner without itself being part of a final effector complex.</text>
</comment>
<evidence type="ECO:0000256" key="1">
    <source>
        <dbReference type="ARBA" id="ARBA00006082"/>
    </source>
</evidence>
<accession>A0A0B3VSU1</accession>
<keyword evidence="8" id="KW-1185">Reference proteome</keyword>
<dbReference type="FunFam" id="3.30.565.10:FF:000003">
    <property type="entry name" value="DNA mismatch repair endonuclease MutL"/>
    <property type="match status" value="1"/>
</dbReference>
<dbReference type="SMART" id="SM01340">
    <property type="entry name" value="DNA_mis_repair"/>
    <property type="match status" value="1"/>
</dbReference>
<dbReference type="InterPro" id="IPR042121">
    <property type="entry name" value="MutL_C_regsub"/>
</dbReference>
<dbReference type="InterPro" id="IPR036890">
    <property type="entry name" value="HATPase_C_sf"/>
</dbReference>
<dbReference type="GO" id="GO:0030983">
    <property type="term" value="F:mismatched DNA binding"/>
    <property type="evidence" value="ECO:0007669"/>
    <property type="project" value="InterPro"/>
</dbReference>
<evidence type="ECO:0000259" key="5">
    <source>
        <dbReference type="SMART" id="SM00853"/>
    </source>
</evidence>
<dbReference type="Pfam" id="PF01119">
    <property type="entry name" value="DNA_mis_repair"/>
    <property type="match status" value="1"/>
</dbReference>
<dbReference type="InterPro" id="IPR020667">
    <property type="entry name" value="DNA_mismatch_repair_MutL"/>
</dbReference>
<evidence type="ECO:0000259" key="6">
    <source>
        <dbReference type="SMART" id="SM01340"/>
    </source>
</evidence>
<comment type="caution">
    <text evidence="7">The sequence shown here is derived from an EMBL/GenBank/DDBJ whole genome shotgun (WGS) entry which is preliminary data.</text>
</comment>